<keyword evidence="3" id="KW-1003">Cell membrane</keyword>
<feature type="domain" description="Major facilitator superfamily (MFS) profile" evidence="8">
    <location>
        <begin position="14"/>
        <end position="480"/>
    </location>
</feature>
<dbReference type="PANTHER" id="PTHR42718:SF24">
    <property type="entry name" value="MAJOR FACILITATOR SUPERFAMILY (MFS) PROFILE DOMAIN-CONTAINING PROTEIN"/>
    <property type="match status" value="1"/>
</dbReference>
<dbReference type="RefSeq" id="WP_126141007.1">
    <property type="nucleotide sequence ID" value="NZ_RXHU01000024.1"/>
</dbReference>
<proteinExistence type="predicted"/>
<dbReference type="InterPro" id="IPR004638">
    <property type="entry name" value="EmrB-like"/>
</dbReference>
<dbReference type="Proteomes" id="UP000276128">
    <property type="component" value="Unassembled WGS sequence"/>
</dbReference>
<evidence type="ECO:0000313" key="10">
    <source>
        <dbReference type="Proteomes" id="UP000276128"/>
    </source>
</evidence>
<feature type="transmembrane region" description="Helical" evidence="7">
    <location>
        <begin position="332"/>
        <end position="349"/>
    </location>
</feature>
<feature type="transmembrane region" description="Helical" evidence="7">
    <location>
        <begin position="304"/>
        <end position="325"/>
    </location>
</feature>
<dbReference type="Gene3D" id="1.20.1720.10">
    <property type="entry name" value="Multidrug resistance protein D"/>
    <property type="match status" value="1"/>
</dbReference>
<dbReference type="OrthoDB" id="9816041at2"/>
<accession>A0A3S0CB53</accession>
<dbReference type="PROSITE" id="PS50850">
    <property type="entry name" value="MFS"/>
    <property type="match status" value="1"/>
</dbReference>
<dbReference type="PRINTS" id="PR01036">
    <property type="entry name" value="TCRTETB"/>
</dbReference>
<dbReference type="NCBIfam" id="TIGR00711">
    <property type="entry name" value="efflux_EmrB"/>
    <property type="match status" value="1"/>
</dbReference>
<feature type="transmembrane region" description="Helical" evidence="7">
    <location>
        <begin position="452"/>
        <end position="475"/>
    </location>
</feature>
<organism evidence="9 10">
    <name type="scientific">Paenibacillus whitsoniae</name>
    <dbReference type="NCBI Taxonomy" id="2496558"/>
    <lineage>
        <taxon>Bacteria</taxon>
        <taxon>Bacillati</taxon>
        <taxon>Bacillota</taxon>
        <taxon>Bacilli</taxon>
        <taxon>Bacillales</taxon>
        <taxon>Paenibacillaceae</taxon>
        <taxon>Paenibacillus</taxon>
    </lineage>
</organism>
<dbReference type="AlphaFoldDB" id="A0A3S0CB53"/>
<keyword evidence="4 7" id="KW-0812">Transmembrane</keyword>
<dbReference type="GO" id="GO:0005886">
    <property type="term" value="C:plasma membrane"/>
    <property type="evidence" value="ECO:0007669"/>
    <property type="project" value="UniProtKB-SubCell"/>
</dbReference>
<feature type="transmembrane region" description="Helical" evidence="7">
    <location>
        <begin position="361"/>
        <end position="383"/>
    </location>
</feature>
<dbReference type="Gene3D" id="1.20.1250.20">
    <property type="entry name" value="MFS general substrate transporter like domains"/>
    <property type="match status" value="1"/>
</dbReference>
<feature type="transmembrane region" description="Helical" evidence="7">
    <location>
        <begin position="267"/>
        <end position="292"/>
    </location>
</feature>
<evidence type="ECO:0000256" key="1">
    <source>
        <dbReference type="ARBA" id="ARBA00004651"/>
    </source>
</evidence>
<dbReference type="InterPro" id="IPR011701">
    <property type="entry name" value="MFS"/>
</dbReference>
<evidence type="ECO:0000313" key="9">
    <source>
        <dbReference type="EMBL" id="RTE09961.1"/>
    </source>
</evidence>
<feature type="transmembrane region" description="Helical" evidence="7">
    <location>
        <begin position="140"/>
        <end position="160"/>
    </location>
</feature>
<dbReference type="PANTHER" id="PTHR42718">
    <property type="entry name" value="MAJOR FACILITATOR SUPERFAMILY MULTIDRUG TRANSPORTER MFSC"/>
    <property type="match status" value="1"/>
</dbReference>
<sequence>MSNTATTALKRGPIVASLLIAAFVALLAQTLLNVALPKMMADLNVNENTIQWLINGYMLVNGVLVPVSAYLISKFTTRRLFLVASGFFAVGTIIAAVAPGFSVLLVGRLIQAVGAGILMPLMTIVFLTIFPVAERGKAMGLMGIAMIFAPAVGPTLSGWIVEHHSWRVLFYIILPLSLFAFIFGFFSMKNVIKTSSPKLDTLGVILSTIGFGGILYGFSDAGSAGWGSATVVSCLVVGGVALALFVWRELTVEKPLLELRVFKYNMFSLTTIINVIITMSMFSAMILLPIFLQNIRGFSPIKSGLLLLPGAILMGIMSPITGIIFDKIGARWLAVVGLIITTITTFEFSHLTVDSTYSHMMLIYTARMFGMSMLMMPIQTAGLNQLPRRLNAHGSAMSQTLRNIAGALGTALLVTVMTNAATSRAKDLIIEGKIDPKDAAKMADVTQHATVYGINFAFEVATFMTIAALILAFFIKKTSPPEEPATAAAAPGQVQEAK</sequence>
<evidence type="ECO:0000256" key="7">
    <source>
        <dbReference type="SAM" id="Phobius"/>
    </source>
</evidence>
<protein>
    <submittedName>
        <fullName evidence="9">DHA2 family efflux MFS transporter permease subunit</fullName>
    </submittedName>
</protein>
<evidence type="ECO:0000256" key="3">
    <source>
        <dbReference type="ARBA" id="ARBA00022475"/>
    </source>
</evidence>
<feature type="transmembrane region" description="Helical" evidence="7">
    <location>
        <begin position="12"/>
        <end position="32"/>
    </location>
</feature>
<feature type="transmembrane region" description="Helical" evidence="7">
    <location>
        <begin position="166"/>
        <end position="187"/>
    </location>
</feature>
<dbReference type="EMBL" id="RXHU01000024">
    <property type="protein sequence ID" value="RTE09961.1"/>
    <property type="molecule type" value="Genomic_DNA"/>
</dbReference>
<feature type="transmembrane region" description="Helical" evidence="7">
    <location>
        <begin position="112"/>
        <end position="133"/>
    </location>
</feature>
<keyword evidence="2" id="KW-0813">Transport</keyword>
<keyword evidence="6 7" id="KW-0472">Membrane</keyword>
<evidence type="ECO:0000256" key="4">
    <source>
        <dbReference type="ARBA" id="ARBA00022692"/>
    </source>
</evidence>
<name>A0A3S0CB53_9BACL</name>
<evidence type="ECO:0000256" key="5">
    <source>
        <dbReference type="ARBA" id="ARBA00022989"/>
    </source>
</evidence>
<keyword evidence="10" id="KW-1185">Reference proteome</keyword>
<dbReference type="InterPro" id="IPR036259">
    <property type="entry name" value="MFS_trans_sf"/>
</dbReference>
<feature type="transmembrane region" description="Helical" evidence="7">
    <location>
        <begin position="80"/>
        <end position="106"/>
    </location>
</feature>
<dbReference type="SUPFAM" id="SSF103473">
    <property type="entry name" value="MFS general substrate transporter"/>
    <property type="match status" value="1"/>
</dbReference>
<dbReference type="GO" id="GO:0022857">
    <property type="term" value="F:transmembrane transporter activity"/>
    <property type="evidence" value="ECO:0007669"/>
    <property type="project" value="InterPro"/>
</dbReference>
<feature type="transmembrane region" description="Helical" evidence="7">
    <location>
        <begin position="224"/>
        <end position="247"/>
    </location>
</feature>
<comment type="caution">
    <text evidence="9">The sequence shown here is derived from an EMBL/GenBank/DDBJ whole genome shotgun (WGS) entry which is preliminary data.</text>
</comment>
<dbReference type="Pfam" id="PF07690">
    <property type="entry name" value="MFS_1"/>
    <property type="match status" value="1"/>
</dbReference>
<feature type="transmembrane region" description="Helical" evidence="7">
    <location>
        <begin position="52"/>
        <end position="73"/>
    </location>
</feature>
<gene>
    <name evidence="9" type="ORF">EJQ19_09680</name>
</gene>
<evidence type="ECO:0000259" key="8">
    <source>
        <dbReference type="PROSITE" id="PS50850"/>
    </source>
</evidence>
<comment type="subcellular location">
    <subcellularLocation>
        <location evidence="1">Cell membrane</location>
        <topology evidence="1">Multi-pass membrane protein</topology>
    </subcellularLocation>
</comment>
<keyword evidence="5 7" id="KW-1133">Transmembrane helix</keyword>
<evidence type="ECO:0000256" key="2">
    <source>
        <dbReference type="ARBA" id="ARBA00022448"/>
    </source>
</evidence>
<dbReference type="InterPro" id="IPR020846">
    <property type="entry name" value="MFS_dom"/>
</dbReference>
<feature type="transmembrane region" description="Helical" evidence="7">
    <location>
        <begin position="199"/>
        <end position="218"/>
    </location>
</feature>
<evidence type="ECO:0000256" key="6">
    <source>
        <dbReference type="ARBA" id="ARBA00023136"/>
    </source>
</evidence>
<dbReference type="CDD" id="cd17503">
    <property type="entry name" value="MFS_LmrB_MDR_like"/>
    <property type="match status" value="1"/>
</dbReference>
<reference evidence="9 10" key="1">
    <citation type="submission" date="2018-12" db="EMBL/GenBank/DDBJ databases">
        <title>Bacillus ochoae sp. nov., Paenibacillus whitsoniae sp. nov., Paenibacillus spiritus sp. nov. Isolated from the Mars Exploration Rover during spacecraft assembly.</title>
        <authorList>
            <person name="Seuylemezian A."/>
            <person name="Vaishampayan P."/>
        </authorList>
    </citation>
    <scope>NUCLEOTIDE SEQUENCE [LARGE SCALE GENOMIC DNA]</scope>
    <source>
        <strain evidence="9 10">MER 54</strain>
    </source>
</reference>